<dbReference type="InterPro" id="IPR003439">
    <property type="entry name" value="ABC_transporter-like_ATP-bd"/>
</dbReference>
<comment type="caution">
    <text evidence="5">The sequence shown here is derived from an EMBL/GenBank/DDBJ whole genome shotgun (WGS) entry which is preliminary data.</text>
</comment>
<dbReference type="OrthoDB" id="34082at2"/>
<dbReference type="PROSITE" id="PS50893">
    <property type="entry name" value="ABC_TRANSPORTER_2"/>
    <property type="match status" value="1"/>
</dbReference>
<dbReference type="Pfam" id="PF00005">
    <property type="entry name" value="ABC_tran"/>
    <property type="match status" value="1"/>
</dbReference>
<keyword evidence="1" id="KW-0813">Transport</keyword>
<organism evidence="5 6">
    <name type="scientific">Meiothermus luteus</name>
    <dbReference type="NCBI Taxonomy" id="2026184"/>
    <lineage>
        <taxon>Bacteria</taxon>
        <taxon>Thermotogati</taxon>
        <taxon>Deinococcota</taxon>
        <taxon>Deinococci</taxon>
        <taxon>Thermales</taxon>
        <taxon>Thermaceae</taxon>
        <taxon>Meiothermus</taxon>
    </lineage>
</organism>
<dbReference type="FunFam" id="3.40.50.300:FF:000421">
    <property type="entry name" value="Branched-chain amino acid ABC transporter ATP-binding protein"/>
    <property type="match status" value="1"/>
</dbReference>
<proteinExistence type="predicted"/>
<reference evidence="5 6" key="1">
    <citation type="submission" date="2018-08" db="EMBL/GenBank/DDBJ databases">
        <title>Meiothermus luteus KCTC 52599 genome sequencing project.</title>
        <authorList>
            <person name="Da Costa M.S."/>
            <person name="Albuquerque L."/>
            <person name="Raposo P."/>
            <person name="Froufe H.J.C."/>
            <person name="Barroso C.S."/>
            <person name="Egas C."/>
        </authorList>
    </citation>
    <scope>NUCLEOTIDE SEQUENCE [LARGE SCALE GENOMIC DNA]</scope>
    <source>
        <strain evidence="5 6">KCTC 52599</strain>
    </source>
</reference>
<keyword evidence="6" id="KW-1185">Reference proteome</keyword>
<dbReference type="GO" id="GO:0016887">
    <property type="term" value="F:ATP hydrolysis activity"/>
    <property type="evidence" value="ECO:0007669"/>
    <property type="project" value="InterPro"/>
</dbReference>
<sequence length="251" mass="27642">MAKVLLEAQDLHLSFRGVKALVGISFSVSEGDLFAVIGPNGAGKTSLLNVLSGLYKPQQGRVSFLGEDLAPLSPQERVRRGLGRTFQNLELFRGMTVLDNVKLGAELAVGTYTDLLPKASVEWRIRRHAEEVLDYLHLSPYRHVPAGALPYGLQKRVEVARALAGRPKLLLLDEPMAGLSLEEKQDLARFLLDARREWGVTLVLVEHDLKAVLELSTGVMVMSYGEVLYQGEPAGVREDRRVAEAYLGRSA</sequence>
<dbReference type="GO" id="GO:0005886">
    <property type="term" value="C:plasma membrane"/>
    <property type="evidence" value="ECO:0007669"/>
    <property type="project" value="TreeGrafter"/>
</dbReference>
<accession>A0A399EJX2</accession>
<evidence type="ECO:0000259" key="4">
    <source>
        <dbReference type="PROSITE" id="PS50893"/>
    </source>
</evidence>
<dbReference type="CDD" id="cd03219">
    <property type="entry name" value="ABC_Mj1267_LivG_branched"/>
    <property type="match status" value="1"/>
</dbReference>
<dbReference type="PANTHER" id="PTHR45772:SF1">
    <property type="entry name" value="ABC TRANSPORTER ATP-BINDING PROTEIN"/>
    <property type="match status" value="1"/>
</dbReference>
<keyword evidence="3 5" id="KW-0067">ATP-binding</keyword>
<protein>
    <submittedName>
        <fullName evidence="5">Lipopolysaccharide export system ATP-binding protein LptB</fullName>
        <ecNumber evidence="5">3.6.3.-</ecNumber>
    </submittedName>
</protein>
<evidence type="ECO:0000256" key="1">
    <source>
        <dbReference type="ARBA" id="ARBA00022448"/>
    </source>
</evidence>
<dbReference type="GO" id="GO:0005524">
    <property type="term" value="F:ATP binding"/>
    <property type="evidence" value="ECO:0007669"/>
    <property type="project" value="UniProtKB-KW"/>
</dbReference>
<dbReference type="InterPro" id="IPR051120">
    <property type="entry name" value="ABC_AA/LPS_Transport"/>
</dbReference>
<keyword evidence="5" id="KW-0378">Hydrolase</keyword>
<dbReference type="AlphaFoldDB" id="A0A399EJX2"/>
<dbReference type="EMBL" id="QWKZ01000061">
    <property type="protein sequence ID" value="RIH84425.1"/>
    <property type="molecule type" value="Genomic_DNA"/>
</dbReference>
<dbReference type="SUPFAM" id="SSF52540">
    <property type="entry name" value="P-loop containing nucleoside triphosphate hydrolases"/>
    <property type="match status" value="1"/>
</dbReference>
<dbReference type="Proteomes" id="UP000265800">
    <property type="component" value="Unassembled WGS sequence"/>
</dbReference>
<keyword evidence="2" id="KW-0547">Nucleotide-binding</keyword>
<evidence type="ECO:0000313" key="6">
    <source>
        <dbReference type="Proteomes" id="UP000265800"/>
    </source>
</evidence>
<name>A0A399EJX2_9DEIN</name>
<dbReference type="InterPro" id="IPR003593">
    <property type="entry name" value="AAA+_ATPase"/>
</dbReference>
<gene>
    <name evidence="5" type="primary">lptB_4</name>
    <name evidence="5" type="ORF">Mlute_01885</name>
</gene>
<dbReference type="Gene3D" id="3.40.50.300">
    <property type="entry name" value="P-loop containing nucleotide triphosphate hydrolases"/>
    <property type="match status" value="1"/>
</dbReference>
<evidence type="ECO:0000256" key="3">
    <source>
        <dbReference type="ARBA" id="ARBA00022840"/>
    </source>
</evidence>
<dbReference type="PANTHER" id="PTHR45772">
    <property type="entry name" value="CONSERVED COMPONENT OF ABC TRANSPORTER FOR NATURAL AMINO ACIDS-RELATED"/>
    <property type="match status" value="1"/>
</dbReference>
<evidence type="ECO:0000256" key="2">
    <source>
        <dbReference type="ARBA" id="ARBA00022741"/>
    </source>
</evidence>
<dbReference type="InterPro" id="IPR027417">
    <property type="entry name" value="P-loop_NTPase"/>
</dbReference>
<feature type="domain" description="ABC transporter" evidence="4">
    <location>
        <begin position="6"/>
        <end position="249"/>
    </location>
</feature>
<evidence type="ECO:0000313" key="5">
    <source>
        <dbReference type="EMBL" id="RIH84425.1"/>
    </source>
</evidence>
<dbReference type="SMART" id="SM00382">
    <property type="entry name" value="AAA"/>
    <property type="match status" value="1"/>
</dbReference>
<dbReference type="EC" id="3.6.3.-" evidence="5"/>
<dbReference type="RefSeq" id="WP_119360468.1">
    <property type="nucleotide sequence ID" value="NZ_QWKZ01000061.1"/>
</dbReference>